<dbReference type="EMBL" id="JAKKDU010000028">
    <property type="protein sequence ID" value="MCF7569661.1"/>
    <property type="molecule type" value="Genomic_DNA"/>
</dbReference>
<dbReference type="InterPro" id="IPR047655">
    <property type="entry name" value="Transpos_IS630-like"/>
</dbReference>
<evidence type="ECO:0000313" key="3">
    <source>
        <dbReference type="Proteomes" id="UP001199795"/>
    </source>
</evidence>
<name>A0AAE3JPF9_9FLAO</name>
<feature type="domain" description="Tc1-like transposase DDE" evidence="1">
    <location>
        <begin position="16"/>
        <end position="148"/>
    </location>
</feature>
<dbReference type="InterPro" id="IPR036397">
    <property type="entry name" value="RNaseH_sf"/>
</dbReference>
<organism evidence="2 3">
    <name type="scientific">Wocania arenilitoris</name>
    <dbReference type="NCBI Taxonomy" id="2044858"/>
    <lineage>
        <taxon>Bacteria</taxon>
        <taxon>Pseudomonadati</taxon>
        <taxon>Bacteroidota</taxon>
        <taxon>Flavobacteriia</taxon>
        <taxon>Flavobacteriales</taxon>
        <taxon>Flavobacteriaceae</taxon>
        <taxon>Wocania</taxon>
    </lineage>
</organism>
<gene>
    <name evidence="2" type="ORF">L3X37_15040</name>
</gene>
<dbReference type="RefSeq" id="WP_237240988.1">
    <property type="nucleotide sequence ID" value="NZ_JAKKDU010000028.1"/>
</dbReference>
<reference evidence="2" key="1">
    <citation type="submission" date="2022-01" db="EMBL/GenBank/DDBJ databases">
        <title>Draft genome sequence of Sabulilitoribacter arenilitoris KCTC 52401.</title>
        <authorList>
            <person name="Oh J.-S."/>
        </authorList>
    </citation>
    <scope>NUCLEOTIDE SEQUENCE</scope>
    <source>
        <strain evidence="2">HMF6543</strain>
    </source>
</reference>
<dbReference type="InterPro" id="IPR038717">
    <property type="entry name" value="Tc1-like_DDE_dom"/>
</dbReference>
<evidence type="ECO:0000259" key="1">
    <source>
        <dbReference type="Pfam" id="PF13358"/>
    </source>
</evidence>
<dbReference type="Proteomes" id="UP001199795">
    <property type="component" value="Unassembled WGS sequence"/>
</dbReference>
<dbReference type="Gene3D" id="3.30.420.10">
    <property type="entry name" value="Ribonuclease H-like superfamily/Ribonuclease H"/>
    <property type="match status" value="1"/>
</dbReference>
<protein>
    <submittedName>
        <fullName evidence="2">IS630 family transposase</fullName>
    </submittedName>
</protein>
<dbReference type="PANTHER" id="PTHR46564:SF1">
    <property type="entry name" value="TRANSPOSASE"/>
    <property type="match status" value="1"/>
</dbReference>
<dbReference type="PANTHER" id="PTHR46564">
    <property type="entry name" value="TRANSPOSASE"/>
    <property type="match status" value="1"/>
</dbReference>
<comment type="caution">
    <text evidence="2">The sequence shown here is derived from an EMBL/GenBank/DDBJ whole genome shotgun (WGS) entry which is preliminary data.</text>
</comment>
<proteinExistence type="predicted"/>
<dbReference type="Pfam" id="PF13358">
    <property type="entry name" value="DDE_3"/>
    <property type="match status" value="1"/>
</dbReference>
<accession>A0AAE3JPF9</accession>
<sequence length="162" mass="19044">MFRLKIFRYEFVDKRPIVYVDESGFAVDAPREYGYSLTGERCYAKKDWHAKGRVNAIGAITNFKLFNVCLFDTNINSDIFYAWLTQELLPNVPENSVIVLDNATFHKRNDMKDAIEEQGHTLEFLPPYSPDLNPIEKKWAQAKAIRRKYNYNPDELFFYAKL</sequence>
<dbReference type="GO" id="GO:0003676">
    <property type="term" value="F:nucleic acid binding"/>
    <property type="evidence" value="ECO:0007669"/>
    <property type="project" value="InterPro"/>
</dbReference>
<evidence type="ECO:0000313" key="2">
    <source>
        <dbReference type="EMBL" id="MCF7569661.1"/>
    </source>
</evidence>
<keyword evidence="3" id="KW-1185">Reference proteome</keyword>
<dbReference type="NCBIfam" id="NF033545">
    <property type="entry name" value="transpos_IS630"/>
    <property type="match status" value="1"/>
</dbReference>
<dbReference type="AlphaFoldDB" id="A0AAE3JPF9"/>